<dbReference type="EMBL" id="RJVA01000014">
    <property type="protein sequence ID" value="ROQ90676.1"/>
    <property type="molecule type" value="Genomic_DNA"/>
</dbReference>
<organism evidence="1 2">
    <name type="scientific">Desulfosoma caldarium</name>
    <dbReference type="NCBI Taxonomy" id="610254"/>
    <lineage>
        <taxon>Bacteria</taxon>
        <taxon>Pseudomonadati</taxon>
        <taxon>Thermodesulfobacteriota</taxon>
        <taxon>Syntrophobacteria</taxon>
        <taxon>Syntrophobacterales</taxon>
        <taxon>Syntrophobacteraceae</taxon>
        <taxon>Desulfosoma</taxon>
    </lineage>
</organism>
<comment type="caution">
    <text evidence="1">The sequence shown here is derived from an EMBL/GenBank/DDBJ whole genome shotgun (WGS) entry which is preliminary data.</text>
</comment>
<reference evidence="1 2" key="1">
    <citation type="submission" date="2018-11" db="EMBL/GenBank/DDBJ databases">
        <title>Genomic Encyclopedia of Type Strains, Phase IV (KMG-IV): sequencing the most valuable type-strain genomes for metagenomic binning, comparative biology and taxonomic classification.</title>
        <authorList>
            <person name="Goeker M."/>
        </authorList>
    </citation>
    <scope>NUCLEOTIDE SEQUENCE [LARGE SCALE GENOMIC DNA]</scope>
    <source>
        <strain evidence="1 2">DSM 22027</strain>
    </source>
</reference>
<sequence length="60" mass="6540">MRNGAVTIKTKPSRTRNDRLMRRMHAAEARKNFTGDPRSAGYAVVGSLGPLATHVFAIVS</sequence>
<proteinExistence type="predicted"/>
<name>A0A3N1UU80_9BACT</name>
<evidence type="ECO:0000313" key="2">
    <source>
        <dbReference type="Proteomes" id="UP000276223"/>
    </source>
</evidence>
<evidence type="ECO:0000313" key="1">
    <source>
        <dbReference type="EMBL" id="ROQ90676.1"/>
    </source>
</evidence>
<dbReference type="Proteomes" id="UP000276223">
    <property type="component" value="Unassembled WGS sequence"/>
</dbReference>
<accession>A0A3N1UU80</accession>
<protein>
    <submittedName>
        <fullName evidence="1">Uncharacterized protein</fullName>
    </submittedName>
</protein>
<dbReference type="AlphaFoldDB" id="A0A3N1UU80"/>
<gene>
    <name evidence="1" type="ORF">EDC27_2559</name>
</gene>
<keyword evidence="2" id="KW-1185">Reference proteome</keyword>